<gene>
    <name evidence="2" type="ORF">SNEC2469_LOCUS10458</name>
</gene>
<evidence type="ECO:0000313" key="2">
    <source>
        <dbReference type="EMBL" id="CAE7385883.1"/>
    </source>
</evidence>
<feature type="compositionally biased region" description="Low complexity" evidence="1">
    <location>
        <begin position="39"/>
        <end position="49"/>
    </location>
</feature>
<reference evidence="2" key="1">
    <citation type="submission" date="2021-02" db="EMBL/GenBank/DDBJ databases">
        <authorList>
            <person name="Dougan E. K."/>
            <person name="Rhodes N."/>
            <person name="Thang M."/>
            <person name="Chan C."/>
        </authorList>
    </citation>
    <scope>NUCLEOTIDE SEQUENCE</scope>
</reference>
<keyword evidence="3" id="KW-1185">Reference proteome</keyword>
<evidence type="ECO:0000256" key="1">
    <source>
        <dbReference type="SAM" id="MobiDB-lite"/>
    </source>
</evidence>
<organism evidence="2 3">
    <name type="scientific">Symbiodinium necroappetens</name>
    <dbReference type="NCBI Taxonomy" id="1628268"/>
    <lineage>
        <taxon>Eukaryota</taxon>
        <taxon>Sar</taxon>
        <taxon>Alveolata</taxon>
        <taxon>Dinophyceae</taxon>
        <taxon>Suessiales</taxon>
        <taxon>Symbiodiniaceae</taxon>
        <taxon>Symbiodinium</taxon>
    </lineage>
</organism>
<sequence length="62" mass="6576">MMISEAKKITNAVDNTSILLLVLMQDILDQDSLATDDNQASGSGAAAHSMHADAQSHEASYE</sequence>
<feature type="region of interest" description="Disordered" evidence="1">
    <location>
        <begin position="34"/>
        <end position="62"/>
    </location>
</feature>
<proteinExistence type="predicted"/>
<name>A0A812QJN2_9DINO</name>
<feature type="compositionally biased region" description="Basic and acidic residues" evidence="1">
    <location>
        <begin position="50"/>
        <end position="62"/>
    </location>
</feature>
<accession>A0A812QJN2</accession>
<dbReference type="AlphaFoldDB" id="A0A812QJN2"/>
<comment type="caution">
    <text evidence="2">The sequence shown here is derived from an EMBL/GenBank/DDBJ whole genome shotgun (WGS) entry which is preliminary data.</text>
</comment>
<feature type="non-terminal residue" evidence="2">
    <location>
        <position position="62"/>
    </location>
</feature>
<dbReference type="EMBL" id="CAJNJA010016683">
    <property type="protein sequence ID" value="CAE7385883.1"/>
    <property type="molecule type" value="Genomic_DNA"/>
</dbReference>
<dbReference type="OrthoDB" id="10435613at2759"/>
<evidence type="ECO:0000313" key="3">
    <source>
        <dbReference type="Proteomes" id="UP000601435"/>
    </source>
</evidence>
<protein>
    <submittedName>
        <fullName evidence="2">Uncharacterized protein</fullName>
    </submittedName>
</protein>
<dbReference type="Proteomes" id="UP000601435">
    <property type="component" value="Unassembled WGS sequence"/>
</dbReference>